<dbReference type="Proteomes" id="UP000219020">
    <property type="component" value="Unassembled WGS sequence"/>
</dbReference>
<dbReference type="EMBL" id="NBYY01000014">
    <property type="protein sequence ID" value="PCS22785.1"/>
    <property type="molecule type" value="Genomic_DNA"/>
</dbReference>
<organism evidence="2 3">
    <name type="scientific">Candidatus Enterovibrio escicola</name>
    <dbReference type="NCBI Taxonomy" id="1927127"/>
    <lineage>
        <taxon>Bacteria</taxon>
        <taxon>Pseudomonadati</taxon>
        <taxon>Pseudomonadota</taxon>
        <taxon>Gammaproteobacteria</taxon>
        <taxon>Vibrionales</taxon>
        <taxon>Vibrionaceae</taxon>
        <taxon>Enterovibrio</taxon>
    </lineage>
</organism>
<protein>
    <submittedName>
        <fullName evidence="2">Mobile element protein</fullName>
    </submittedName>
</protein>
<comment type="caution">
    <text evidence="2">The sequence shown here is derived from an EMBL/GenBank/DDBJ whole genome shotgun (WGS) entry which is preliminary data.</text>
</comment>
<dbReference type="InterPro" id="IPR025668">
    <property type="entry name" value="Tnp_DDE_dom"/>
</dbReference>
<dbReference type="Pfam" id="PF13612">
    <property type="entry name" value="DDE_Tnp_1_3"/>
    <property type="match status" value="1"/>
</dbReference>
<reference evidence="3" key="1">
    <citation type="submission" date="2017-04" db="EMBL/GenBank/DDBJ databases">
        <title>Genome evolution of the luminous symbionts of deep sea anglerfish.</title>
        <authorList>
            <person name="Hendry T.A."/>
        </authorList>
    </citation>
    <scope>NUCLEOTIDE SEQUENCE [LARGE SCALE GENOMIC DNA]</scope>
</reference>
<proteinExistence type="predicted"/>
<evidence type="ECO:0000313" key="3">
    <source>
        <dbReference type="Proteomes" id="UP000219020"/>
    </source>
</evidence>
<name>A0A2A5T3N5_9GAMM</name>
<dbReference type="RefSeq" id="WP_199399415.1">
    <property type="nucleotide sequence ID" value="NZ_NBYY01000014.1"/>
</dbReference>
<accession>A0A2A5T3N5</accession>
<evidence type="ECO:0000259" key="1">
    <source>
        <dbReference type="Pfam" id="PF13612"/>
    </source>
</evidence>
<evidence type="ECO:0000313" key="2">
    <source>
        <dbReference type="EMBL" id="PCS22785.1"/>
    </source>
</evidence>
<keyword evidence="3" id="KW-1185">Reference proteome</keyword>
<feature type="domain" description="Transposase DDE" evidence="1">
    <location>
        <begin position="24"/>
        <end position="104"/>
    </location>
</feature>
<sequence length="109" mass="12689">MFKLMQSFLVLFCSYLTHRQVMPIGITFVDLSKLQVYYNLRILRHQVFKSTEKRGKETVGCYSGFKLYFIINDSSGIISVKVTTLKVDNRNPISEMADEFWGVYTGTRE</sequence>
<dbReference type="GeneID" id="78828714"/>
<dbReference type="AlphaFoldDB" id="A0A2A5T3N5"/>
<gene>
    <name evidence="2" type="ORF">BTN49_1571</name>
</gene>